<dbReference type="InterPro" id="IPR045857">
    <property type="entry name" value="O16G_dom_2"/>
</dbReference>
<dbReference type="PANTHER" id="PTHR10357:SF179">
    <property type="entry name" value="NEUTRAL AND BASIC AMINO ACID TRANSPORT PROTEIN RBAT"/>
    <property type="match status" value="1"/>
</dbReference>
<keyword evidence="2" id="KW-0378">Hydrolase</keyword>
<evidence type="ECO:0000256" key="3">
    <source>
        <dbReference type="ARBA" id="ARBA00023295"/>
    </source>
</evidence>
<dbReference type="Gene3D" id="2.60.40.1180">
    <property type="entry name" value="Golgi alpha-mannosidase II"/>
    <property type="match status" value="1"/>
</dbReference>
<organism evidence="5 6">
    <name type="scientific">Crenobacter luteus</name>
    <dbReference type="NCBI Taxonomy" id="1452487"/>
    <lineage>
        <taxon>Bacteria</taxon>
        <taxon>Pseudomonadati</taxon>
        <taxon>Pseudomonadota</taxon>
        <taxon>Betaproteobacteria</taxon>
        <taxon>Neisseriales</taxon>
        <taxon>Neisseriaceae</taxon>
        <taxon>Crenobacter</taxon>
    </lineage>
</organism>
<comment type="caution">
    <text evidence="5">The sequence shown here is derived from an EMBL/GenBank/DDBJ whole genome shotgun (WGS) entry which is preliminary data.</text>
</comment>
<dbReference type="CDD" id="cd11330">
    <property type="entry name" value="AmyAc_OligoGlu"/>
    <property type="match status" value="1"/>
</dbReference>
<keyword evidence="6" id="KW-1185">Reference proteome</keyword>
<dbReference type="Gene3D" id="3.20.20.80">
    <property type="entry name" value="Glycosidases"/>
    <property type="match status" value="2"/>
</dbReference>
<evidence type="ECO:0000259" key="4">
    <source>
        <dbReference type="SMART" id="SM00642"/>
    </source>
</evidence>
<evidence type="ECO:0000313" key="5">
    <source>
        <dbReference type="EMBL" id="KZE28638.1"/>
    </source>
</evidence>
<dbReference type="Gene3D" id="3.90.400.10">
    <property type="entry name" value="Oligo-1,6-glucosidase, Domain 2"/>
    <property type="match status" value="1"/>
</dbReference>
<keyword evidence="3" id="KW-0326">Glycosidase</keyword>
<dbReference type="RefSeq" id="WP_066613897.1">
    <property type="nucleotide sequence ID" value="NZ_LQQU01000036.1"/>
</dbReference>
<feature type="domain" description="Glycosyl hydrolase family 13 catalytic" evidence="4">
    <location>
        <begin position="16"/>
        <end position="405"/>
    </location>
</feature>
<dbReference type="STRING" id="1452487.AVW16_13730"/>
<dbReference type="SMART" id="SM00642">
    <property type="entry name" value="Aamy"/>
    <property type="match status" value="1"/>
</dbReference>
<dbReference type="InterPro" id="IPR013780">
    <property type="entry name" value="Glyco_hydro_b"/>
</dbReference>
<dbReference type="SUPFAM" id="SSF51011">
    <property type="entry name" value="Glycosyl hydrolase domain"/>
    <property type="match status" value="1"/>
</dbReference>
<dbReference type="PANTHER" id="PTHR10357">
    <property type="entry name" value="ALPHA-AMYLASE FAMILY MEMBER"/>
    <property type="match status" value="1"/>
</dbReference>
<dbReference type="InterPro" id="IPR006047">
    <property type="entry name" value="GH13_cat_dom"/>
</dbReference>
<dbReference type="Pfam" id="PF00128">
    <property type="entry name" value="Alpha-amylase"/>
    <property type="match status" value="1"/>
</dbReference>
<dbReference type="GO" id="GO:0004556">
    <property type="term" value="F:alpha-amylase activity"/>
    <property type="evidence" value="ECO:0007669"/>
    <property type="project" value="TreeGrafter"/>
</dbReference>
<dbReference type="SUPFAM" id="SSF51445">
    <property type="entry name" value="(Trans)glycosidases"/>
    <property type="match status" value="1"/>
</dbReference>
<dbReference type="Proteomes" id="UP000076625">
    <property type="component" value="Unassembled WGS sequence"/>
</dbReference>
<reference evidence="6" key="1">
    <citation type="submission" date="2016-01" db="EMBL/GenBank/DDBJ databases">
        <title>Draft genome of Chromobacterium sp. F49.</title>
        <authorList>
            <person name="Hong K.W."/>
        </authorList>
    </citation>
    <scope>NUCLEOTIDE SEQUENCE [LARGE SCALE GENOMIC DNA]</scope>
    <source>
        <strain evidence="6">CN10</strain>
    </source>
</reference>
<sequence length="544" mass="60859">MLNRQNDWWRGAVIYQVYPRSFQDSNGDGVGDLPGITARLDHIASLGAEAVWISPFYKSPMADFGYDVSDYRDVDPMFGTLADFDALVARAHELNLKVLIDLVLSHSSDQHPWFAESRQSRDNPRADWYVWADPQPDGTPPNNWLSIFGGPAWQWDTRREQYYLHNFLASQPDLNFHNPAVQDALLDVARFWLERGVDGFRLDAINFGTHDKALRSNPPKPAELVCPGAPRSNPYTHQLHVYDKTQPENLLFLARLRALLDAYPGKVTVGEIGDDREFPTLAAYTRGKEHLHMAYVFPLLTENCDPGYVRAVLADYLAEASDGYACWSLGNHDVPRVVSRWSSLGGSPSARARLALSFLMSLPGAVCLYQGEELGLPESEVPFELLQDPYGKTMWPDYKGRDGCRTPMAWTSAPDGGFGAGAPWLPIDPAHLELAVDRQQQGDTVLAFYRDFIAWRQQQDALRLGTLRLLAPHEQVLAFVREHEGRALLCAFNLSDRPANYTVAEAGRLEVAAAPGFAGRVVDNRIELPPLQACFAWIGRPQGE</sequence>
<dbReference type="AlphaFoldDB" id="A0A163BT06"/>
<dbReference type="FunFam" id="3.90.400.10:FF:000002">
    <property type="entry name" value="Sucrose isomerase"/>
    <property type="match status" value="1"/>
</dbReference>
<proteinExistence type="inferred from homology"/>
<name>A0A163BT06_9NEIS</name>
<dbReference type="InterPro" id="IPR017853">
    <property type="entry name" value="GH"/>
</dbReference>
<accession>A0A163BT06</accession>
<gene>
    <name evidence="5" type="ORF">AVW16_13730</name>
</gene>
<comment type="similarity">
    <text evidence="1">Belongs to the glycosyl hydrolase 13 family.</text>
</comment>
<dbReference type="OrthoDB" id="9805159at2"/>
<evidence type="ECO:0000256" key="2">
    <source>
        <dbReference type="ARBA" id="ARBA00022801"/>
    </source>
</evidence>
<protein>
    <submittedName>
        <fullName evidence="5">Alpha-glucosidase</fullName>
    </submittedName>
</protein>
<dbReference type="GO" id="GO:0009313">
    <property type="term" value="P:oligosaccharide catabolic process"/>
    <property type="evidence" value="ECO:0007669"/>
    <property type="project" value="TreeGrafter"/>
</dbReference>
<evidence type="ECO:0000313" key="6">
    <source>
        <dbReference type="Proteomes" id="UP000076625"/>
    </source>
</evidence>
<dbReference type="EMBL" id="LQQU01000036">
    <property type="protein sequence ID" value="KZE28638.1"/>
    <property type="molecule type" value="Genomic_DNA"/>
</dbReference>
<evidence type="ECO:0000256" key="1">
    <source>
        <dbReference type="ARBA" id="ARBA00008061"/>
    </source>
</evidence>